<evidence type="ECO:0000256" key="8">
    <source>
        <dbReference type="ARBA" id="ARBA00023136"/>
    </source>
</evidence>
<evidence type="ECO:0000256" key="3">
    <source>
        <dbReference type="ARBA" id="ARBA00017662"/>
    </source>
</evidence>
<dbReference type="InterPro" id="IPR051307">
    <property type="entry name" value="OST4"/>
</dbReference>
<dbReference type="Pfam" id="PF10215">
    <property type="entry name" value="Ost4"/>
    <property type="match status" value="1"/>
</dbReference>
<organism evidence="10 11">
    <name type="scientific">Hortaea werneckii</name>
    <name type="common">Black yeast</name>
    <name type="synonym">Cladosporium werneckii</name>
    <dbReference type="NCBI Taxonomy" id="91943"/>
    <lineage>
        <taxon>Eukaryota</taxon>
        <taxon>Fungi</taxon>
        <taxon>Dikarya</taxon>
        <taxon>Ascomycota</taxon>
        <taxon>Pezizomycotina</taxon>
        <taxon>Dothideomycetes</taxon>
        <taxon>Dothideomycetidae</taxon>
        <taxon>Mycosphaerellales</taxon>
        <taxon>Teratosphaeriaceae</taxon>
        <taxon>Hortaea</taxon>
    </lineage>
</organism>
<dbReference type="PANTHER" id="PTHR48164">
    <property type="entry name" value="DOLICHYL-DIPHOSPHOOLIGOSACCHARIDE--PROTEIN GLYCOSYLTRANSFERASE SUBUNIT 4"/>
    <property type="match status" value="1"/>
</dbReference>
<keyword evidence="6" id="KW-0735">Signal-anchor</keyword>
<dbReference type="Proteomes" id="UP000270230">
    <property type="component" value="Unassembled WGS sequence"/>
</dbReference>
<proteinExistence type="inferred from homology"/>
<reference evidence="10 11" key="1">
    <citation type="journal article" date="2018" name="BMC Genomics">
        <title>Genomic evidence for intraspecific hybridization in a clonal and extremely halotolerant yeast.</title>
        <authorList>
            <person name="Gostincar C."/>
            <person name="Stajich J.E."/>
            <person name="Zupancic J."/>
            <person name="Zalar P."/>
            <person name="Gunde-Cimerman N."/>
        </authorList>
    </citation>
    <scope>NUCLEOTIDE SEQUENCE [LARGE SCALE GENOMIC DNA]</scope>
    <source>
        <strain evidence="10 11">EXF-151</strain>
    </source>
</reference>
<dbReference type="VEuPathDB" id="FungiDB:BTJ68_14592"/>
<evidence type="ECO:0000256" key="9">
    <source>
        <dbReference type="SAM" id="Phobius"/>
    </source>
</evidence>
<evidence type="ECO:0000256" key="5">
    <source>
        <dbReference type="ARBA" id="ARBA00022824"/>
    </source>
</evidence>
<name>A0A3M7AKM8_HORWE</name>
<dbReference type="SUPFAM" id="SSF103464">
    <property type="entry name" value="Oligosaccharyltransferase subunit ost4p"/>
    <property type="match status" value="1"/>
</dbReference>
<evidence type="ECO:0000313" key="11">
    <source>
        <dbReference type="Proteomes" id="UP000270230"/>
    </source>
</evidence>
<evidence type="ECO:0000256" key="7">
    <source>
        <dbReference type="ARBA" id="ARBA00022989"/>
    </source>
</evidence>
<keyword evidence="4 9" id="KW-0812">Transmembrane</keyword>
<keyword evidence="5" id="KW-0256">Endoplasmic reticulum</keyword>
<gene>
    <name evidence="10" type="ORF">D0865_15874</name>
</gene>
<dbReference type="InterPro" id="IPR036330">
    <property type="entry name" value="Ost4p_sf"/>
</dbReference>
<protein>
    <recommendedName>
        <fullName evidence="3">Dolichyl-diphosphooligosaccharide--protein glycosyltransferase subunit 4</fullName>
    </recommendedName>
</protein>
<comment type="similarity">
    <text evidence="2">Belongs to the OST4 family.</text>
</comment>
<dbReference type="GO" id="GO:0008250">
    <property type="term" value="C:oligosaccharyltransferase complex"/>
    <property type="evidence" value="ECO:0007669"/>
    <property type="project" value="TreeGrafter"/>
</dbReference>
<evidence type="ECO:0000256" key="2">
    <source>
        <dbReference type="ARBA" id="ARBA00007685"/>
    </source>
</evidence>
<dbReference type="EMBL" id="QWIN01002834">
    <property type="protein sequence ID" value="RMY27993.1"/>
    <property type="molecule type" value="Genomic_DNA"/>
</dbReference>
<evidence type="ECO:0000256" key="6">
    <source>
        <dbReference type="ARBA" id="ARBA00022968"/>
    </source>
</evidence>
<keyword evidence="7 9" id="KW-1133">Transmembrane helix</keyword>
<dbReference type="PANTHER" id="PTHR48164:SF1">
    <property type="entry name" value="DOLICHYL-DIPHOSPHOOLIGOSACCHARIDE--PROTEIN GLYCOSYLTRANSFERASE SUBUNIT 4"/>
    <property type="match status" value="1"/>
</dbReference>
<dbReference type="InterPro" id="IPR018943">
    <property type="entry name" value="Oligosaccaryltransferase"/>
</dbReference>
<comment type="caution">
    <text evidence="10">The sequence shown here is derived from an EMBL/GenBank/DDBJ whole genome shotgun (WGS) entry which is preliminary data.</text>
</comment>
<evidence type="ECO:0000256" key="4">
    <source>
        <dbReference type="ARBA" id="ARBA00022692"/>
    </source>
</evidence>
<dbReference type="GO" id="GO:0018279">
    <property type="term" value="P:protein N-linked glycosylation via asparagine"/>
    <property type="evidence" value="ECO:0007669"/>
    <property type="project" value="TreeGrafter"/>
</dbReference>
<dbReference type="AlphaFoldDB" id="A0A3M7AKM8"/>
<keyword evidence="8 9" id="KW-0472">Membrane</keyword>
<accession>A0A3M7AKM8</accession>
<dbReference type="OrthoDB" id="2124077at2759"/>
<feature type="transmembrane region" description="Helical" evidence="9">
    <location>
        <begin position="71"/>
        <end position="92"/>
    </location>
</feature>
<sequence length="117" mass="12909">MTAAGESVALGNLSPLGPRLPNGRRLEPWFRRELFPSGERTSGRRRTHWMACEGPTPGVRLSITMISDASLYSLAIFLGSASMLMIVLYHFLEINAQDPKEPLTSERKADALPAKAR</sequence>
<evidence type="ECO:0000313" key="10">
    <source>
        <dbReference type="EMBL" id="RMY27993.1"/>
    </source>
</evidence>
<comment type="subcellular location">
    <subcellularLocation>
        <location evidence="1">Endoplasmic reticulum membrane</location>
        <topology evidence="1">Single-pass type III membrane protein</topology>
    </subcellularLocation>
</comment>
<evidence type="ECO:0000256" key="1">
    <source>
        <dbReference type="ARBA" id="ARBA00004643"/>
    </source>
</evidence>